<dbReference type="RefSeq" id="XP_033658701.1">
    <property type="nucleotide sequence ID" value="XM_033797395.1"/>
</dbReference>
<organism evidence="6 7">
    <name type="scientific">Westerdykella ornata</name>
    <dbReference type="NCBI Taxonomy" id="318751"/>
    <lineage>
        <taxon>Eukaryota</taxon>
        <taxon>Fungi</taxon>
        <taxon>Dikarya</taxon>
        <taxon>Ascomycota</taxon>
        <taxon>Pezizomycotina</taxon>
        <taxon>Dothideomycetes</taxon>
        <taxon>Pleosporomycetidae</taxon>
        <taxon>Pleosporales</taxon>
        <taxon>Sporormiaceae</taxon>
        <taxon>Westerdykella</taxon>
    </lineage>
</organism>
<evidence type="ECO:0000256" key="2">
    <source>
        <dbReference type="ARBA" id="ARBA00022723"/>
    </source>
</evidence>
<evidence type="ECO:0000313" key="7">
    <source>
        <dbReference type="Proteomes" id="UP000800097"/>
    </source>
</evidence>
<dbReference type="OrthoDB" id="288590at2759"/>
<dbReference type="GeneID" id="54550570"/>
<dbReference type="InterPro" id="IPR005123">
    <property type="entry name" value="Oxoglu/Fe-dep_dioxygenase_dom"/>
</dbReference>
<feature type="domain" description="Fe2OG dioxygenase" evidence="5">
    <location>
        <begin position="173"/>
        <end position="278"/>
    </location>
</feature>
<dbReference type="InterPro" id="IPR026992">
    <property type="entry name" value="DIOX_N"/>
</dbReference>
<dbReference type="Pfam" id="PF14226">
    <property type="entry name" value="DIOX_N"/>
    <property type="match status" value="1"/>
</dbReference>
<protein>
    <submittedName>
        <fullName evidence="6">2OG-Fe(II) oxygenase</fullName>
    </submittedName>
</protein>
<dbReference type="GO" id="GO:0044283">
    <property type="term" value="P:small molecule biosynthetic process"/>
    <property type="evidence" value="ECO:0007669"/>
    <property type="project" value="UniProtKB-ARBA"/>
</dbReference>
<evidence type="ECO:0000256" key="4">
    <source>
        <dbReference type="RuleBase" id="RU003682"/>
    </source>
</evidence>
<dbReference type="Proteomes" id="UP000800097">
    <property type="component" value="Unassembled WGS sequence"/>
</dbReference>
<comment type="similarity">
    <text evidence="1 4">Belongs to the iron/ascorbate-dependent oxidoreductase family.</text>
</comment>
<proteinExistence type="inferred from homology"/>
<name>A0A6A6JY73_WESOR</name>
<dbReference type="AlphaFoldDB" id="A0A6A6JY73"/>
<gene>
    <name evidence="6" type="ORF">EI97DRAFT_429226</name>
</gene>
<dbReference type="PANTHER" id="PTHR47991">
    <property type="entry name" value="OXOGLUTARATE/IRON-DEPENDENT DIOXYGENASE"/>
    <property type="match status" value="1"/>
</dbReference>
<evidence type="ECO:0000313" key="6">
    <source>
        <dbReference type="EMBL" id="KAF2281164.1"/>
    </source>
</evidence>
<evidence type="ECO:0000256" key="3">
    <source>
        <dbReference type="ARBA" id="ARBA00023004"/>
    </source>
</evidence>
<dbReference type="GO" id="GO:0016491">
    <property type="term" value="F:oxidoreductase activity"/>
    <property type="evidence" value="ECO:0007669"/>
    <property type="project" value="UniProtKB-KW"/>
</dbReference>
<sequence length="321" mass="35868">MAASNLELPLVDLSGYINPSSEEEKQRVIADLCDACHKFGFVQVKGHGIPLQTQREFLKALPNLFSLPREEKMKLSFLNSTGRRGYEGSGDSMREGDKLHDAKEAFYIGRECPTIEPPGFHCPNLWPSLPSADFKDPVMAYYEETNRLGRTIWEMLIQGLGHPASLVDDFARKPVVMMKMIRYPPFSKTLPGQFGVGPHTDFGGVTTLIQEPGKEGLEVLDEERDEWFPVPAIEDVFVINMGDMIQKWSGGHYRSAKHRVIYKGEDDRLSCATFWHGDLEAKNPLNPANPGDGTVAQLLVKRFGSQFSVPKPFVDEVLAAA</sequence>
<keyword evidence="2 4" id="KW-0479">Metal-binding</keyword>
<dbReference type="GO" id="GO:0046872">
    <property type="term" value="F:metal ion binding"/>
    <property type="evidence" value="ECO:0007669"/>
    <property type="project" value="UniProtKB-KW"/>
</dbReference>
<keyword evidence="3 4" id="KW-0408">Iron</keyword>
<evidence type="ECO:0000259" key="5">
    <source>
        <dbReference type="PROSITE" id="PS51471"/>
    </source>
</evidence>
<accession>A0A6A6JY73</accession>
<keyword evidence="7" id="KW-1185">Reference proteome</keyword>
<dbReference type="Gene3D" id="2.60.120.330">
    <property type="entry name" value="B-lactam Antibiotic, Isopenicillin N Synthase, Chain"/>
    <property type="match status" value="1"/>
</dbReference>
<dbReference type="PROSITE" id="PS51471">
    <property type="entry name" value="FE2OG_OXY"/>
    <property type="match status" value="1"/>
</dbReference>
<reference evidence="6" key="1">
    <citation type="journal article" date="2020" name="Stud. Mycol.">
        <title>101 Dothideomycetes genomes: a test case for predicting lifestyles and emergence of pathogens.</title>
        <authorList>
            <person name="Haridas S."/>
            <person name="Albert R."/>
            <person name="Binder M."/>
            <person name="Bloem J."/>
            <person name="Labutti K."/>
            <person name="Salamov A."/>
            <person name="Andreopoulos B."/>
            <person name="Baker S."/>
            <person name="Barry K."/>
            <person name="Bills G."/>
            <person name="Bluhm B."/>
            <person name="Cannon C."/>
            <person name="Castanera R."/>
            <person name="Culley D."/>
            <person name="Daum C."/>
            <person name="Ezra D."/>
            <person name="Gonzalez J."/>
            <person name="Henrissat B."/>
            <person name="Kuo A."/>
            <person name="Liang C."/>
            <person name="Lipzen A."/>
            <person name="Lutzoni F."/>
            <person name="Magnuson J."/>
            <person name="Mondo S."/>
            <person name="Nolan M."/>
            <person name="Ohm R."/>
            <person name="Pangilinan J."/>
            <person name="Park H.-J."/>
            <person name="Ramirez L."/>
            <person name="Alfaro M."/>
            <person name="Sun H."/>
            <person name="Tritt A."/>
            <person name="Yoshinaga Y."/>
            <person name="Zwiers L.-H."/>
            <person name="Turgeon B."/>
            <person name="Goodwin S."/>
            <person name="Spatafora J."/>
            <person name="Crous P."/>
            <person name="Grigoriev I."/>
        </authorList>
    </citation>
    <scope>NUCLEOTIDE SEQUENCE</scope>
    <source>
        <strain evidence="6">CBS 379.55</strain>
    </source>
</reference>
<dbReference type="SUPFAM" id="SSF51197">
    <property type="entry name" value="Clavaminate synthase-like"/>
    <property type="match status" value="1"/>
</dbReference>
<dbReference type="Pfam" id="PF03171">
    <property type="entry name" value="2OG-FeII_Oxy"/>
    <property type="match status" value="1"/>
</dbReference>
<evidence type="ECO:0000256" key="1">
    <source>
        <dbReference type="ARBA" id="ARBA00008056"/>
    </source>
</evidence>
<dbReference type="InterPro" id="IPR044861">
    <property type="entry name" value="IPNS-like_FE2OG_OXY"/>
</dbReference>
<dbReference type="EMBL" id="ML986484">
    <property type="protein sequence ID" value="KAF2281164.1"/>
    <property type="molecule type" value="Genomic_DNA"/>
</dbReference>
<keyword evidence="4" id="KW-0560">Oxidoreductase</keyword>
<dbReference type="InterPro" id="IPR050295">
    <property type="entry name" value="Plant_2OG-oxidoreductases"/>
</dbReference>
<dbReference type="InterPro" id="IPR027443">
    <property type="entry name" value="IPNS-like_sf"/>
</dbReference>